<name>A0ACC3NKU6_9PEZI</name>
<sequence>MLHCLANGHEVIALANLHPPLQDDGPEDMDSYMYQTVGHAVIPLYEKALGLPLYRQQIVGSAVNQSKSYGAGAGMTSHDADETEALVPLLQTIVAKHPEVNAVSTGAILSDYQRTRVESVATRLGLTPLSYLWQWPNIPPHSQTSLLEDMTAVGQDARIIKVASGGLDDTFLWQNVADPRTIARLERAATRFGGSEHGAALGEGGEYETLAVAGPSPLWKGRIVIDEDGRRAVVGEAGSASVQVLAGRIQASPNTAEQPPDIRRPPLLEQRFQTMLDELEHNTDDRWMAARPSSDNDGSELSGPRNGAGTGATPINPGHLLLSQLLGDGVTAADQTQSIMDQAASSLMASGHCLTDVAYTSIVLRDMSDFASINAVYGACFVHPNPPARVTIALAKVLPSGKHLMVTLTSIKVGAADKRKALHVQSRSYWAPANIGPYSQAISVPTDDEDDGVEGHLVFVSGQIPLVPTTMELPTSSISGASDGFAYQAALAQQHFERIGRAMQVEKWLSAIAFIVAGSAEEAYARSSAARHAWAALHRSQQTDGETASEDADEEDSFDVWNETHGSNKLPPYQSRLLDDMPATGVDPITAPPPLLMHYRKGRALSGSPTARRPDTPLRTYFIFDTYSRYSEIT</sequence>
<keyword evidence="2" id="KW-1185">Reference proteome</keyword>
<reference evidence="1" key="1">
    <citation type="submission" date="2023-07" db="EMBL/GenBank/DDBJ databases">
        <title>Black Yeasts Isolated from many extreme environments.</title>
        <authorList>
            <person name="Coleine C."/>
            <person name="Stajich J.E."/>
            <person name="Selbmann L."/>
        </authorList>
    </citation>
    <scope>NUCLEOTIDE SEQUENCE</scope>
    <source>
        <strain evidence="1">CCFEE 5714</strain>
    </source>
</reference>
<gene>
    <name evidence="1" type="ORF">LTR37_004759</name>
</gene>
<dbReference type="Proteomes" id="UP001281147">
    <property type="component" value="Unassembled WGS sequence"/>
</dbReference>
<evidence type="ECO:0000313" key="1">
    <source>
        <dbReference type="EMBL" id="KAK3718843.1"/>
    </source>
</evidence>
<proteinExistence type="predicted"/>
<evidence type="ECO:0000313" key="2">
    <source>
        <dbReference type="Proteomes" id="UP001281147"/>
    </source>
</evidence>
<protein>
    <submittedName>
        <fullName evidence="1">Uncharacterized protein</fullName>
    </submittedName>
</protein>
<organism evidence="1 2">
    <name type="scientific">Vermiconidia calcicola</name>
    <dbReference type="NCBI Taxonomy" id="1690605"/>
    <lineage>
        <taxon>Eukaryota</taxon>
        <taxon>Fungi</taxon>
        <taxon>Dikarya</taxon>
        <taxon>Ascomycota</taxon>
        <taxon>Pezizomycotina</taxon>
        <taxon>Dothideomycetes</taxon>
        <taxon>Dothideomycetidae</taxon>
        <taxon>Mycosphaerellales</taxon>
        <taxon>Extremaceae</taxon>
        <taxon>Vermiconidia</taxon>
    </lineage>
</organism>
<comment type="caution">
    <text evidence="1">The sequence shown here is derived from an EMBL/GenBank/DDBJ whole genome shotgun (WGS) entry which is preliminary data.</text>
</comment>
<dbReference type="EMBL" id="JAUTXU010000029">
    <property type="protein sequence ID" value="KAK3718843.1"/>
    <property type="molecule type" value="Genomic_DNA"/>
</dbReference>
<accession>A0ACC3NKU6</accession>